<dbReference type="PROSITE" id="PS50943">
    <property type="entry name" value="HTH_CROC1"/>
    <property type="match status" value="1"/>
</dbReference>
<dbReference type="InterPro" id="IPR001387">
    <property type="entry name" value="Cro/C1-type_HTH"/>
</dbReference>
<feature type="region of interest" description="Disordered" evidence="1">
    <location>
        <begin position="201"/>
        <end position="242"/>
    </location>
</feature>
<evidence type="ECO:0000313" key="4">
    <source>
        <dbReference type="Proteomes" id="UP001596174"/>
    </source>
</evidence>
<feature type="domain" description="HTH cro/C1-type" evidence="2">
    <location>
        <begin position="89"/>
        <end position="145"/>
    </location>
</feature>
<dbReference type="InterPro" id="IPR010982">
    <property type="entry name" value="Lambda_DNA-bd_dom_sf"/>
</dbReference>
<evidence type="ECO:0000313" key="3">
    <source>
        <dbReference type="EMBL" id="MFC5910341.1"/>
    </source>
</evidence>
<dbReference type="Gene3D" id="1.10.260.40">
    <property type="entry name" value="lambda repressor-like DNA-binding domains"/>
    <property type="match status" value="1"/>
</dbReference>
<dbReference type="RefSeq" id="WP_380587330.1">
    <property type="nucleotide sequence ID" value="NZ_JBHSQJ010000109.1"/>
</dbReference>
<dbReference type="Proteomes" id="UP001596174">
    <property type="component" value="Unassembled WGS sequence"/>
</dbReference>
<proteinExistence type="predicted"/>
<keyword evidence="4" id="KW-1185">Reference proteome</keyword>
<dbReference type="CDD" id="cd00093">
    <property type="entry name" value="HTH_XRE"/>
    <property type="match status" value="1"/>
</dbReference>
<accession>A0ABW1GAG6</accession>
<evidence type="ECO:0000256" key="1">
    <source>
        <dbReference type="SAM" id="MobiDB-lite"/>
    </source>
</evidence>
<dbReference type="SUPFAM" id="SSF47413">
    <property type="entry name" value="lambda repressor-like DNA-binding domains"/>
    <property type="match status" value="1"/>
</dbReference>
<sequence length="242" mass="26487">MRLRRHDRHRQPPVLPFAPLAAWQARRTLGLGVDQLAWSLSYHGVRATPHDVEAWEGGHACPDDEQLLALARALWCPVALLLTRPPDSLREWRLCRDLSRAELARRLRLAEDQVAALERGALSWPADPEQTQRLAAALELTPRELVAATGNGTRLEAALRRAVAGRWRSLADEVWTLVPTLTPDIVAFALEALSSQVSTAQLPWGSSHTPATAPSPPPSGPSAGGQEAELTERFWTLTTGAP</sequence>
<dbReference type="SMART" id="SM00530">
    <property type="entry name" value="HTH_XRE"/>
    <property type="match status" value="1"/>
</dbReference>
<organism evidence="3 4">
    <name type="scientific">Streptacidiphilus monticola</name>
    <dbReference type="NCBI Taxonomy" id="2161674"/>
    <lineage>
        <taxon>Bacteria</taxon>
        <taxon>Bacillati</taxon>
        <taxon>Actinomycetota</taxon>
        <taxon>Actinomycetes</taxon>
        <taxon>Kitasatosporales</taxon>
        <taxon>Streptomycetaceae</taxon>
        <taxon>Streptacidiphilus</taxon>
    </lineage>
</organism>
<comment type="caution">
    <text evidence="3">The sequence shown here is derived from an EMBL/GenBank/DDBJ whole genome shotgun (WGS) entry which is preliminary data.</text>
</comment>
<protein>
    <recommendedName>
        <fullName evidence="2">HTH cro/C1-type domain-containing protein</fullName>
    </recommendedName>
</protein>
<gene>
    <name evidence="3" type="ORF">ACFP3V_24350</name>
</gene>
<dbReference type="EMBL" id="JBHSQJ010000109">
    <property type="protein sequence ID" value="MFC5910341.1"/>
    <property type="molecule type" value="Genomic_DNA"/>
</dbReference>
<name>A0ABW1GAG6_9ACTN</name>
<evidence type="ECO:0000259" key="2">
    <source>
        <dbReference type="PROSITE" id="PS50943"/>
    </source>
</evidence>
<reference evidence="4" key="1">
    <citation type="journal article" date="2019" name="Int. J. Syst. Evol. Microbiol.">
        <title>The Global Catalogue of Microorganisms (GCM) 10K type strain sequencing project: providing services to taxonomists for standard genome sequencing and annotation.</title>
        <authorList>
            <consortium name="The Broad Institute Genomics Platform"/>
            <consortium name="The Broad Institute Genome Sequencing Center for Infectious Disease"/>
            <person name="Wu L."/>
            <person name="Ma J."/>
        </authorList>
    </citation>
    <scope>NUCLEOTIDE SEQUENCE [LARGE SCALE GENOMIC DNA]</scope>
    <source>
        <strain evidence="4">JCM 4816</strain>
    </source>
</reference>